<feature type="region of interest" description="Disordered" evidence="1">
    <location>
        <begin position="1"/>
        <end position="24"/>
    </location>
</feature>
<gene>
    <name evidence="3" type="ORF">MECH1_V1_1678</name>
</gene>
<name>A0ABM9NIK5_9GAMM</name>
<evidence type="ECO:0000313" key="4">
    <source>
        <dbReference type="Proteomes" id="UP001497493"/>
    </source>
</evidence>
<dbReference type="InterPro" id="IPR036953">
    <property type="entry name" value="GreA/GreB_C_sf"/>
</dbReference>
<dbReference type="InterPro" id="IPR001437">
    <property type="entry name" value="Tscrpt_elong_fac_GreA/B_C"/>
</dbReference>
<dbReference type="GO" id="GO:0003746">
    <property type="term" value="F:translation elongation factor activity"/>
    <property type="evidence" value="ECO:0007669"/>
    <property type="project" value="UniProtKB-KW"/>
</dbReference>
<dbReference type="EMBL" id="OZ026884">
    <property type="protein sequence ID" value="CAL1240454.1"/>
    <property type="molecule type" value="Genomic_DNA"/>
</dbReference>
<accession>A0ABM9NIK5</accession>
<dbReference type="SUPFAM" id="SSF54534">
    <property type="entry name" value="FKBP-like"/>
    <property type="match status" value="1"/>
</dbReference>
<feature type="compositionally biased region" description="Basic and acidic residues" evidence="1">
    <location>
        <begin position="1"/>
        <end position="10"/>
    </location>
</feature>
<sequence length="164" mass="18233">MSRAFVKETDGQDDVALPERPQSPHVNYITPAGFERLQAQVRELSALRNSLAEREDLGSRQQLKLVERDLGYYTERLRRAVVVQPEGQPGDRVHFGATVEVEDAEGQRTVFTIVGEDEADAATGRISWVSPLARALLNARVGQTVLWKRPIGDKELEIISIGKG</sequence>
<organism evidence="3 4">
    <name type="scientific">Candidatus Methylocalor cossyra</name>
    <dbReference type="NCBI Taxonomy" id="3108543"/>
    <lineage>
        <taxon>Bacteria</taxon>
        <taxon>Pseudomonadati</taxon>
        <taxon>Pseudomonadota</taxon>
        <taxon>Gammaproteobacteria</taxon>
        <taxon>Methylococcales</taxon>
        <taxon>Methylococcaceae</taxon>
        <taxon>Candidatus Methylocalor</taxon>
    </lineage>
</organism>
<keyword evidence="4" id="KW-1185">Reference proteome</keyword>
<dbReference type="InterPro" id="IPR023459">
    <property type="entry name" value="Tscrpt_elong_fac_GreA/B_fam"/>
</dbReference>
<keyword evidence="3" id="KW-0251">Elongation factor</keyword>
<dbReference type="Gene3D" id="3.10.50.30">
    <property type="entry name" value="Transcription elongation factor, GreA/GreB, C-terminal domain"/>
    <property type="match status" value="1"/>
</dbReference>
<dbReference type="PANTHER" id="PTHR30437">
    <property type="entry name" value="TRANSCRIPTION ELONGATION FACTOR GREA"/>
    <property type="match status" value="1"/>
</dbReference>
<evidence type="ECO:0000313" key="3">
    <source>
        <dbReference type="EMBL" id="CAL1240454.1"/>
    </source>
</evidence>
<evidence type="ECO:0000256" key="1">
    <source>
        <dbReference type="SAM" id="MobiDB-lite"/>
    </source>
</evidence>
<feature type="domain" description="Transcription elongation factor GreA/GreB C-terminal" evidence="2">
    <location>
        <begin position="89"/>
        <end position="161"/>
    </location>
</feature>
<evidence type="ECO:0000259" key="2">
    <source>
        <dbReference type="Pfam" id="PF01272"/>
    </source>
</evidence>
<dbReference type="RefSeq" id="WP_348757050.1">
    <property type="nucleotide sequence ID" value="NZ_OZ026884.1"/>
</dbReference>
<proteinExistence type="predicted"/>
<dbReference type="Proteomes" id="UP001497493">
    <property type="component" value="Chromosome"/>
</dbReference>
<dbReference type="PIRSF" id="PIRSF006092">
    <property type="entry name" value="GreA_GreB"/>
    <property type="match status" value="1"/>
</dbReference>
<dbReference type="Pfam" id="PF01272">
    <property type="entry name" value="GreA_GreB"/>
    <property type="match status" value="1"/>
</dbReference>
<protein>
    <submittedName>
        <fullName evidence="3">Transcription elongation factor GreB</fullName>
    </submittedName>
</protein>
<reference evidence="3 4" key="1">
    <citation type="submission" date="2024-04" db="EMBL/GenBank/DDBJ databases">
        <authorList>
            <person name="Cremers G."/>
        </authorList>
    </citation>
    <scope>NUCLEOTIDE SEQUENCE [LARGE SCALE GENOMIC DNA]</scope>
    <source>
        <strain evidence="3">MeCH1-AG</strain>
    </source>
</reference>
<dbReference type="PANTHER" id="PTHR30437:SF6">
    <property type="entry name" value="TRANSCRIPTION ELONGATION FACTOR GREB"/>
    <property type="match status" value="1"/>
</dbReference>
<keyword evidence="3" id="KW-0648">Protein biosynthesis</keyword>